<dbReference type="Proteomes" id="UP000678228">
    <property type="component" value="Unassembled WGS sequence"/>
</dbReference>
<dbReference type="Gene3D" id="3.30.460.40">
    <property type="match status" value="1"/>
</dbReference>
<dbReference type="RefSeq" id="WP_210596618.1">
    <property type="nucleotide sequence ID" value="NZ_JAGKSQ010000002.1"/>
</dbReference>
<evidence type="ECO:0008006" key="3">
    <source>
        <dbReference type="Google" id="ProtNLM"/>
    </source>
</evidence>
<dbReference type="InterPro" id="IPR043519">
    <property type="entry name" value="NT_sf"/>
</dbReference>
<name>A0A941AMV4_9BACI</name>
<sequence length="186" mass="21257">MLKTLSIIGERINNNNITWGVGGSLLLSFYNIIDKPNDIDILVDERNAIKLNAIMSSIGKPKEALSSDPFRTKSFSKYKINETDIDVMAGFAIQHEEGIYMLSLQQESIVTHKKINGVDIPLCSLEDWYILYWLIPSKQEKALLIERYLRTNGIEYPQLLEEALKQSLPIEVKERAASLLSYHKRT</sequence>
<evidence type="ECO:0000313" key="2">
    <source>
        <dbReference type="Proteomes" id="UP000678228"/>
    </source>
</evidence>
<keyword evidence="2" id="KW-1185">Reference proteome</keyword>
<protein>
    <recommendedName>
        <fullName evidence="3">Nucleotidyltransferase family protein</fullName>
    </recommendedName>
</protein>
<evidence type="ECO:0000313" key="1">
    <source>
        <dbReference type="EMBL" id="MBP3950950.1"/>
    </source>
</evidence>
<organism evidence="1 2">
    <name type="scientific">Halalkalibacter suaedae</name>
    <dbReference type="NCBI Taxonomy" id="2822140"/>
    <lineage>
        <taxon>Bacteria</taxon>
        <taxon>Bacillati</taxon>
        <taxon>Bacillota</taxon>
        <taxon>Bacilli</taxon>
        <taxon>Bacillales</taxon>
        <taxon>Bacillaceae</taxon>
        <taxon>Halalkalibacter</taxon>
    </lineage>
</organism>
<gene>
    <name evidence="1" type="ORF">J7W16_07355</name>
</gene>
<proteinExistence type="predicted"/>
<accession>A0A941AMV4</accession>
<dbReference type="SUPFAM" id="SSF81301">
    <property type="entry name" value="Nucleotidyltransferase"/>
    <property type="match status" value="1"/>
</dbReference>
<dbReference type="EMBL" id="JAGKSQ010000002">
    <property type="protein sequence ID" value="MBP3950950.1"/>
    <property type="molecule type" value="Genomic_DNA"/>
</dbReference>
<dbReference type="AlphaFoldDB" id="A0A941AMV4"/>
<comment type="caution">
    <text evidence="1">The sequence shown here is derived from an EMBL/GenBank/DDBJ whole genome shotgun (WGS) entry which is preliminary data.</text>
</comment>
<reference evidence="1" key="1">
    <citation type="submission" date="2021-03" db="EMBL/GenBank/DDBJ databases">
        <title>Bacillus suaedae sp. nov., isolated from Suaeda aralocaspica.</title>
        <authorList>
            <person name="Lei R.F.R."/>
        </authorList>
    </citation>
    <scope>NUCLEOTIDE SEQUENCE</scope>
    <source>
        <strain evidence="1">YZJH907-2</strain>
    </source>
</reference>